<organism evidence="9 10">
    <name type="scientific">Vitrella brassicaformis (strain CCMP3155)</name>
    <dbReference type="NCBI Taxonomy" id="1169540"/>
    <lineage>
        <taxon>Eukaryota</taxon>
        <taxon>Sar</taxon>
        <taxon>Alveolata</taxon>
        <taxon>Colpodellida</taxon>
        <taxon>Vitrellaceae</taxon>
        <taxon>Vitrella</taxon>
    </lineage>
</organism>
<evidence type="ECO:0000256" key="2">
    <source>
        <dbReference type="ARBA" id="ARBA00022723"/>
    </source>
</evidence>
<evidence type="ECO:0008006" key="11">
    <source>
        <dbReference type="Google" id="ProtNLM"/>
    </source>
</evidence>
<sequence length="548" mass="62145">MPWGSGSWSLYGTKHTRRGLRRHPRGMSGDADPTEYFPVRELSTHFARWTIKARVTQKSELNRFKRKPPAVGEGAVFSVTLIDKDDDEIRAQFWGTAAEQWHDKIVEGEVYTFSQGTVRIANSRYNRTQHAYEIHFDGAASIQHCTDDRRISTAPRFSFMDLREIRAKAKKHNGPFPVDLIAVVKTFRPPETITFTRDNKTISLAKRALTLVDDSEHQIDLALIGKEAEVSEEKLKNNPVVAFKDVLMKEYQGMLSGSSTRSSRVVYEGCDDPKAKQLREWYTQHGSSARYAGMMVGPGGGEGGTGRRREIKDATLRQIMEEEDTWEVDQLSYYRAFARLAVVRREMQKKEGGSNQIPLTYMACPACRKKCVEENSAYRCITCDKAVLPEPKFIFPASINDTTHSGLVTITHEIGEKLLCMEASTYKKLEEEGRTEDIDKHIGALGTATYEEYTVVLRCKPELYQGEVRPKGYIQNADPIDFKAEATHMIEDVHKYLPPESLTAARPVLQQGVKRDVKSEPLEEEDRSAKQPKVEIKEEEGDDMHIDG</sequence>
<dbReference type="CDD" id="cd04476">
    <property type="entry name" value="RPA1_DBD_C"/>
    <property type="match status" value="1"/>
</dbReference>
<proteinExistence type="inferred from homology"/>
<dbReference type="VEuPathDB" id="CryptoDB:Vbra_8690"/>
<accession>A0A0G4F176</accession>
<evidence type="ECO:0000256" key="6">
    <source>
        <dbReference type="SAM" id="MobiDB-lite"/>
    </source>
</evidence>
<gene>
    <name evidence="9" type="ORF">Vbra_8690</name>
</gene>
<dbReference type="InterPro" id="IPR031657">
    <property type="entry name" value="REPA_OB_2"/>
</dbReference>
<dbReference type="FunCoup" id="A0A0G4F176">
    <property type="interactions" value="576"/>
</dbReference>
<dbReference type="AlphaFoldDB" id="A0A0G4F176"/>
<evidence type="ECO:0000256" key="5">
    <source>
        <dbReference type="ARBA" id="ARBA00023125"/>
    </source>
</evidence>
<dbReference type="CDD" id="cd04475">
    <property type="entry name" value="RPA1_DBD_B"/>
    <property type="match status" value="1"/>
</dbReference>
<dbReference type="FunFam" id="2.40.50.140:FF:000041">
    <property type="entry name" value="Replication protein A subunit"/>
    <property type="match status" value="1"/>
</dbReference>
<dbReference type="EMBL" id="CDMY01000358">
    <property type="protein sequence ID" value="CEM05458.1"/>
    <property type="molecule type" value="Genomic_DNA"/>
</dbReference>
<dbReference type="Proteomes" id="UP000041254">
    <property type="component" value="Unassembled WGS sequence"/>
</dbReference>
<evidence type="ECO:0000313" key="9">
    <source>
        <dbReference type="EMBL" id="CEM05458.1"/>
    </source>
</evidence>
<feature type="domain" description="Replication protein A OB" evidence="8">
    <location>
        <begin position="178"/>
        <end position="265"/>
    </location>
</feature>
<feature type="domain" description="Replication factor A C-terminal" evidence="7">
    <location>
        <begin position="359"/>
        <end position="489"/>
    </location>
</feature>
<dbReference type="OMA" id="VTITHEI"/>
<dbReference type="InterPro" id="IPR047192">
    <property type="entry name" value="Euk_RPA1_DBD_C"/>
</dbReference>
<dbReference type="CDD" id="cd04474">
    <property type="entry name" value="RPA1_DBD_A"/>
    <property type="match status" value="1"/>
</dbReference>
<comment type="similarity">
    <text evidence="1">Belongs to the replication factor A protein 1 family.</text>
</comment>
<evidence type="ECO:0000313" key="10">
    <source>
        <dbReference type="Proteomes" id="UP000041254"/>
    </source>
</evidence>
<evidence type="ECO:0000256" key="4">
    <source>
        <dbReference type="ARBA" id="ARBA00022833"/>
    </source>
</evidence>
<dbReference type="PANTHER" id="PTHR47165">
    <property type="entry name" value="OS03G0429900 PROTEIN"/>
    <property type="match status" value="1"/>
</dbReference>
<dbReference type="InterPro" id="IPR013955">
    <property type="entry name" value="Rep_factor-A_C"/>
</dbReference>
<dbReference type="PANTHER" id="PTHR47165:SF4">
    <property type="entry name" value="OS03G0429900 PROTEIN"/>
    <property type="match status" value="1"/>
</dbReference>
<dbReference type="GO" id="GO:0008270">
    <property type="term" value="F:zinc ion binding"/>
    <property type="evidence" value="ECO:0007669"/>
    <property type="project" value="UniProtKB-KW"/>
</dbReference>
<evidence type="ECO:0000256" key="3">
    <source>
        <dbReference type="ARBA" id="ARBA00022771"/>
    </source>
</evidence>
<reference evidence="9 10" key="1">
    <citation type="submission" date="2014-11" db="EMBL/GenBank/DDBJ databases">
        <authorList>
            <person name="Zhu J."/>
            <person name="Qi W."/>
            <person name="Song R."/>
        </authorList>
    </citation>
    <scope>NUCLEOTIDE SEQUENCE [LARGE SCALE GENOMIC DNA]</scope>
</reference>
<name>A0A0G4F176_VITBC</name>
<dbReference type="OrthoDB" id="1751331at2759"/>
<feature type="compositionally biased region" description="Basic and acidic residues" evidence="6">
    <location>
        <begin position="513"/>
        <end position="536"/>
    </location>
</feature>
<evidence type="ECO:0000259" key="7">
    <source>
        <dbReference type="Pfam" id="PF08646"/>
    </source>
</evidence>
<protein>
    <recommendedName>
        <fullName evidence="11">Replication factor A C-terminal domain-containing protein</fullName>
    </recommendedName>
</protein>
<dbReference type="Pfam" id="PF16900">
    <property type="entry name" value="REPA_OB_2"/>
    <property type="match status" value="1"/>
</dbReference>
<evidence type="ECO:0000259" key="8">
    <source>
        <dbReference type="Pfam" id="PF16900"/>
    </source>
</evidence>
<dbReference type="PhylomeDB" id="A0A0G4F176"/>
<keyword evidence="3" id="KW-0863">Zinc-finger</keyword>
<feature type="region of interest" description="Disordered" evidence="6">
    <location>
        <begin position="507"/>
        <end position="548"/>
    </location>
</feature>
<dbReference type="InterPro" id="IPR012340">
    <property type="entry name" value="NA-bd_OB-fold"/>
</dbReference>
<keyword evidence="2" id="KW-0479">Metal-binding</keyword>
<keyword evidence="5" id="KW-0238">DNA-binding</keyword>
<keyword evidence="4" id="KW-0862">Zinc</keyword>
<dbReference type="GO" id="GO:0003677">
    <property type="term" value="F:DNA binding"/>
    <property type="evidence" value="ECO:0007669"/>
    <property type="project" value="UniProtKB-KW"/>
</dbReference>
<evidence type="ECO:0000256" key="1">
    <source>
        <dbReference type="ARBA" id="ARBA00005690"/>
    </source>
</evidence>
<dbReference type="InParanoid" id="A0A0G4F176"/>
<dbReference type="Pfam" id="PF08646">
    <property type="entry name" value="Rep_fac-A_C"/>
    <property type="match status" value="1"/>
</dbReference>
<dbReference type="Gene3D" id="2.40.50.140">
    <property type="entry name" value="Nucleic acid-binding proteins"/>
    <property type="match status" value="3"/>
</dbReference>
<dbReference type="SUPFAM" id="SSF50249">
    <property type="entry name" value="Nucleic acid-binding proteins"/>
    <property type="match status" value="3"/>
</dbReference>
<keyword evidence="10" id="KW-1185">Reference proteome</keyword>
<dbReference type="STRING" id="1169540.A0A0G4F176"/>